<evidence type="ECO:0000313" key="3">
    <source>
        <dbReference type="Proteomes" id="UP001287356"/>
    </source>
</evidence>
<protein>
    <submittedName>
        <fullName evidence="2">Uncharacterized protein</fullName>
    </submittedName>
</protein>
<name>A0AAE0N1I1_9PEZI</name>
<evidence type="ECO:0000256" key="1">
    <source>
        <dbReference type="SAM" id="MobiDB-lite"/>
    </source>
</evidence>
<keyword evidence="3" id="KW-1185">Reference proteome</keyword>
<dbReference type="Proteomes" id="UP001287356">
    <property type="component" value="Unassembled WGS sequence"/>
</dbReference>
<evidence type="ECO:0000313" key="2">
    <source>
        <dbReference type="EMBL" id="KAK3366780.1"/>
    </source>
</evidence>
<comment type="caution">
    <text evidence="2">The sequence shown here is derived from an EMBL/GenBank/DDBJ whole genome shotgun (WGS) entry which is preliminary data.</text>
</comment>
<proteinExistence type="predicted"/>
<reference evidence="2" key="2">
    <citation type="submission" date="2023-06" db="EMBL/GenBank/DDBJ databases">
        <authorList>
            <consortium name="Lawrence Berkeley National Laboratory"/>
            <person name="Haridas S."/>
            <person name="Hensen N."/>
            <person name="Bonometti L."/>
            <person name="Westerberg I."/>
            <person name="Brannstrom I.O."/>
            <person name="Guillou S."/>
            <person name="Cros-Aarteil S."/>
            <person name="Calhoun S."/>
            <person name="Kuo A."/>
            <person name="Mondo S."/>
            <person name="Pangilinan J."/>
            <person name="Riley R."/>
            <person name="Labutti K."/>
            <person name="Andreopoulos B."/>
            <person name="Lipzen A."/>
            <person name="Chen C."/>
            <person name="Yanf M."/>
            <person name="Daum C."/>
            <person name="Ng V."/>
            <person name="Clum A."/>
            <person name="Steindorff A."/>
            <person name="Ohm R."/>
            <person name="Martin F."/>
            <person name="Silar P."/>
            <person name="Natvig D."/>
            <person name="Lalanne C."/>
            <person name="Gautier V."/>
            <person name="Ament-Velasquez S.L."/>
            <person name="Kruys A."/>
            <person name="Hutchinson M.I."/>
            <person name="Powell A.J."/>
            <person name="Barry K."/>
            <person name="Miller A.N."/>
            <person name="Grigoriev I.V."/>
            <person name="Debuchy R."/>
            <person name="Gladieux P."/>
            <person name="Thoren M.H."/>
            <person name="Johannesson H."/>
        </authorList>
    </citation>
    <scope>NUCLEOTIDE SEQUENCE</scope>
    <source>
        <strain evidence="2">CBS 958.72</strain>
    </source>
</reference>
<accession>A0AAE0N1I1</accession>
<sequence>MEQGDNYLNTQVFNKNPRTQFPEHYLFVLFLVHKKLQYLSPCPTKTEFFRDHFPFLSLPPLRRLSNTKRERPPTLHKTVYLGIMNLHSIQKPKKAGLPLLSLSIPVSPLDASRLATGGDTTKPKDTGTSRGFTPTDLVTVSSPDSTSGGKPAEIKKIGPSLLAQSSSHGDSTPTTGKHKPFSLDDTDSQVHHRHLPTTTTTPKVDPIVRLQVPSGGQTMFNGSL</sequence>
<gene>
    <name evidence="2" type="ORF">B0T24DRAFT_368116</name>
</gene>
<organism evidence="2 3">
    <name type="scientific">Lasiosphaeria ovina</name>
    <dbReference type="NCBI Taxonomy" id="92902"/>
    <lineage>
        <taxon>Eukaryota</taxon>
        <taxon>Fungi</taxon>
        <taxon>Dikarya</taxon>
        <taxon>Ascomycota</taxon>
        <taxon>Pezizomycotina</taxon>
        <taxon>Sordariomycetes</taxon>
        <taxon>Sordariomycetidae</taxon>
        <taxon>Sordariales</taxon>
        <taxon>Lasiosphaeriaceae</taxon>
        <taxon>Lasiosphaeria</taxon>
    </lineage>
</organism>
<dbReference type="EMBL" id="JAULSN010000007">
    <property type="protein sequence ID" value="KAK3366780.1"/>
    <property type="molecule type" value="Genomic_DNA"/>
</dbReference>
<dbReference type="AlphaFoldDB" id="A0AAE0N1I1"/>
<reference evidence="2" key="1">
    <citation type="journal article" date="2023" name="Mol. Phylogenet. Evol.">
        <title>Genome-scale phylogeny and comparative genomics of the fungal order Sordariales.</title>
        <authorList>
            <person name="Hensen N."/>
            <person name="Bonometti L."/>
            <person name="Westerberg I."/>
            <person name="Brannstrom I.O."/>
            <person name="Guillou S."/>
            <person name="Cros-Aarteil S."/>
            <person name="Calhoun S."/>
            <person name="Haridas S."/>
            <person name="Kuo A."/>
            <person name="Mondo S."/>
            <person name="Pangilinan J."/>
            <person name="Riley R."/>
            <person name="LaButti K."/>
            <person name="Andreopoulos B."/>
            <person name="Lipzen A."/>
            <person name="Chen C."/>
            <person name="Yan M."/>
            <person name="Daum C."/>
            <person name="Ng V."/>
            <person name="Clum A."/>
            <person name="Steindorff A."/>
            <person name="Ohm R.A."/>
            <person name="Martin F."/>
            <person name="Silar P."/>
            <person name="Natvig D.O."/>
            <person name="Lalanne C."/>
            <person name="Gautier V."/>
            <person name="Ament-Velasquez S.L."/>
            <person name="Kruys A."/>
            <person name="Hutchinson M.I."/>
            <person name="Powell A.J."/>
            <person name="Barry K."/>
            <person name="Miller A.N."/>
            <person name="Grigoriev I.V."/>
            <person name="Debuchy R."/>
            <person name="Gladieux P."/>
            <person name="Hiltunen Thoren M."/>
            <person name="Johannesson H."/>
        </authorList>
    </citation>
    <scope>NUCLEOTIDE SEQUENCE</scope>
    <source>
        <strain evidence="2">CBS 958.72</strain>
    </source>
</reference>
<feature type="compositionally biased region" description="Polar residues" evidence="1">
    <location>
        <begin position="162"/>
        <end position="175"/>
    </location>
</feature>
<feature type="compositionally biased region" description="Polar residues" evidence="1">
    <location>
        <begin position="129"/>
        <end position="148"/>
    </location>
</feature>
<feature type="region of interest" description="Disordered" evidence="1">
    <location>
        <begin position="112"/>
        <end position="204"/>
    </location>
</feature>